<feature type="domain" description="WIT1/2 N-terminal helical bundle" evidence="3">
    <location>
        <begin position="108"/>
        <end position="242"/>
    </location>
</feature>
<dbReference type="Pfam" id="PF26581">
    <property type="entry name" value="WIT1_2_N"/>
    <property type="match status" value="1"/>
</dbReference>
<keyword evidence="5" id="KW-1185">Reference proteome</keyword>
<protein>
    <recommendedName>
        <fullName evidence="3">WIT1/2 N-terminal helical bundle domain-containing protein</fullName>
    </recommendedName>
</protein>
<keyword evidence="1" id="KW-0175">Coiled coil</keyword>
<feature type="coiled-coil region" evidence="1">
    <location>
        <begin position="199"/>
        <end position="233"/>
    </location>
</feature>
<dbReference type="InterPro" id="IPR039976">
    <property type="entry name" value="WIT1/WIT2"/>
</dbReference>
<dbReference type="Gene3D" id="1.20.5.170">
    <property type="match status" value="1"/>
</dbReference>
<dbReference type="EMBL" id="JAQQAF010000003">
    <property type="protein sequence ID" value="KAJ8498792.1"/>
    <property type="molecule type" value="Genomic_DNA"/>
</dbReference>
<comment type="caution">
    <text evidence="4">The sequence shown here is derived from an EMBL/GenBank/DDBJ whole genome shotgun (WGS) entry which is preliminary data.</text>
</comment>
<organism evidence="4 5">
    <name type="scientific">Ensete ventricosum</name>
    <name type="common">Abyssinian banana</name>
    <name type="synonym">Musa ensete</name>
    <dbReference type="NCBI Taxonomy" id="4639"/>
    <lineage>
        <taxon>Eukaryota</taxon>
        <taxon>Viridiplantae</taxon>
        <taxon>Streptophyta</taxon>
        <taxon>Embryophyta</taxon>
        <taxon>Tracheophyta</taxon>
        <taxon>Spermatophyta</taxon>
        <taxon>Magnoliopsida</taxon>
        <taxon>Liliopsida</taxon>
        <taxon>Zingiberales</taxon>
        <taxon>Musaceae</taxon>
        <taxon>Ensete</taxon>
    </lineage>
</organism>
<feature type="coiled-coil region" evidence="1">
    <location>
        <begin position="422"/>
        <end position="593"/>
    </location>
</feature>
<feature type="region of interest" description="Disordered" evidence="2">
    <location>
        <begin position="679"/>
        <end position="759"/>
    </location>
</feature>
<evidence type="ECO:0000313" key="4">
    <source>
        <dbReference type="EMBL" id="KAJ8498792.1"/>
    </source>
</evidence>
<dbReference type="PANTHER" id="PTHR35705:SF1">
    <property type="entry name" value="WPP DOMAIN-INTERACTING TAIL-ANCHORED PROTEIN 1"/>
    <property type="match status" value="1"/>
</dbReference>
<dbReference type="AlphaFoldDB" id="A0AAV8RE90"/>
<sequence>MDPTRPITLVPTRPDSHQGRRRRDEGRTTASCFLSPPSASDSQYTPQETLSRRRTLALEAIGFLLAPVVIRPQGDEKDNQIMATDDCDDNCLQEDGSLSGEGMNGGNGFEALTRVELDIAYSSEKLLNLEILLMIVADRANDFEAVSMEYKDISDESVMKAFESDILSGILDMEVKELQSFMCLLQTEIIEAHQQVSQSEHFEESAAKTEEKLHDAEKSVKKLQDSVADILDQSSMFKRTLALCHCGTRTDESEELDNGHLSSISTKSKPQSLDQQRHVLQMLEKSLARELDFEKRLSDLRYSEEDLKLKLHYAEREVYCMEELMEICLERAFEAENAAEILLGTSEELAGRVQVLQLNLNSSQHQEHEMRSKLQESLMKIHAEEAAKERATHAELDLILSKDRGASASKAEDESVLSSSEILSLKDKVRTLEEKLRESDAQLQLAKASIGTSQQQQSVLQSALSQVENVIEGLKANVLRTESRAEIAEAKYAELSKTNVELNEELFFLRNSESEKTNLLERRCQELDTQLEHAKASVEALEEQQNGLYAAISDMQNMIENLKTKVSKAESRAESAESKVTLLTETNLELNEEMGFLRGRLEYLERSLQQAEGAKTAIAKDIGIRTKTISDLVKKLALERERLQSQITALTKKNKILAEKCKTKENAHTSLSYNLEALTESSTTGSQVEKPVAAVPVSEKSAETTVSAEESSGGHSKIETVRTIEAAHLDPKTQSRVRVSDKFATSTYDDHEMQPCSES</sequence>
<evidence type="ECO:0000256" key="2">
    <source>
        <dbReference type="SAM" id="MobiDB-lite"/>
    </source>
</evidence>
<feature type="compositionally biased region" description="Polar residues" evidence="2">
    <location>
        <begin position="28"/>
        <end position="48"/>
    </location>
</feature>
<gene>
    <name evidence="4" type="ORF">OPV22_009344</name>
</gene>
<feature type="region of interest" description="Disordered" evidence="2">
    <location>
        <begin position="1"/>
        <end position="48"/>
    </location>
</feature>
<feature type="compositionally biased region" description="Basic and acidic residues" evidence="2">
    <location>
        <begin position="14"/>
        <end position="27"/>
    </location>
</feature>
<dbReference type="SUPFAM" id="SSF57997">
    <property type="entry name" value="Tropomyosin"/>
    <property type="match status" value="1"/>
</dbReference>
<dbReference type="InterPro" id="IPR058610">
    <property type="entry name" value="WIT1_2_N"/>
</dbReference>
<name>A0AAV8RE90_ENSVE</name>
<proteinExistence type="predicted"/>
<dbReference type="PANTHER" id="PTHR35705">
    <property type="entry name" value="WPP DOMAIN-INTERACTING TAIL-ANCHORED PROTEIN 1"/>
    <property type="match status" value="1"/>
</dbReference>
<accession>A0AAV8RE90</accession>
<feature type="compositionally biased region" description="Basic and acidic residues" evidence="2">
    <location>
        <begin position="716"/>
        <end position="741"/>
    </location>
</feature>
<reference evidence="4 5" key="1">
    <citation type="submission" date="2022-12" db="EMBL/GenBank/DDBJ databases">
        <title>Chromosome-scale assembly of the Ensete ventricosum genome.</title>
        <authorList>
            <person name="Dussert Y."/>
            <person name="Stocks J."/>
            <person name="Wendawek A."/>
            <person name="Woldeyes F."/>
            <person name="Nichols R.A."/>
            <person name="Borrell J.S."/>
        </authorList>
    </citation>
    <scope>NUCLEOTIDE SEQUENCE [LARGE SCALE GENOMIC DNA]</scope>
    <source>
        <strain evidence="5">cv. Maze</strain>
        <tissue evidence="4">Seeds</tissue>
    </source>
</reference>
<evidence type="ECO:0000256" key="1">
    <source>
        <dbReference type="SAM" id="Coils"/>
    </source>
</evidence>
<evidence type="ECO:0000259" key="3">
    <source>
        <dbReference type="Pfam" id="PF26581"/>
    </source>
</evidence>
<dbReference type="Proteomes" id="UP001222027">
    <property type="component" value="Unassembled WGS sequence"/>
</dbReference>
<feature type="coiled-coil region" evidence="1">
    <location>
        <begin position="633"/>
        <end position="660"/>
    </location>
</feature>
<evidence type="ECO:0000313" key="5">
    <source>
        <dbReference type="Proteomes" id="UP001222027"/>
    </source>
</evidence>